<dbReference type="InterPro" id="IPR000873">
    <property type="entry name" value="AMP-dep_synth/lig_dom"/>
</dbReference>
<evidence type="ECO:0000313" key="7">
    <source>
        <dbReference type="EMBL" id="MBK9298418.1"/>
    </source>
</evidence>
<dbReference type="PROSITE" id="PS00455">
    <property type="entry name" value="AMP_BINDING"/>
    <property type="match status" value="1"/>
</dbReference>
<dbReference type="InterPro" id="IPR042099">
    <property type="entry name" value="ANL_N_sf"/>
</dbReference>
<comment type="similarity">
    <text evidence="1">Belongs to the ATP-dependent AMP-binding enzyme family.</text>
</comment>
<evidence type="ECO:0000256" key="5">
    <source>
        <dbReference type="ARBA" id="ARBA00032875"/>
    </source>
</evidence>
<protein>
    <recommendedName>
        <fullName evidence="5">Acyl-CoA synthetase</fullName>
    </recommendedName>
</protein>
<feature type="domain" description="AMP-dependent synthetase/ligase" evidence="6">
    <location>
        <begin position="7"/>
        <end position="407"/>
    </location>
</feature>
<keyword evidence="3" id="KW-0276">Fatty acid metabolism</keyword>
<comment type="caution">
    <text evidence="7">The sequence shown here is derived from an EMBL/GenBank/DDBJ whole genome shotgun (WGS) entry which is preliminary data.</text>
</comment>
<dbReference type="CDD" id="cd05907">
    <property type="entry name" value="VL_LC_FACS_like"/>
    <property type="match status" value="1"/>
</dbReference>
<name>A0A936NFG4_9ACTN</name>
<evidence type="ECO:0000256" key="4">
    <source>
        <dbReference type="ARBA" id="ARBA00023098"/>
    </source>
</evidence>
<dbReference type="GO" id="GO:0004467">
    <property type="term" value="F:long-chain fatty acid-CoA ligase activity"/>
    <property type="evidence" value="ECO:0007669"/>
    <property type="project" value="TreeGrafter"/>
</dbReference>
<evidence type="ECO:0000313" key="8">
    <source>
        <dbReference type="Proteomes" id="UP000727993"/>
    </source>
</evidence>
<evidence type="ECO:0000256" key="1">
    <source>
        <dbReference type="ARBA" id="ARBA00006432"/>
    </source>
</evidence>
<dbReference type="SUPFAM" id="SSF56801">
    <property type="entry name" value="Acetyl-CoA synthetase-like"/>
    <property type="match status" value="1"/>
</dbReference>
<evidence type="ECO:0000259" key="6">
    <source>
        <dbReference type="Pfam" id="PF00501"/>
    </source>
</evidence>
<evidence type="ECO:0000256" key="3">
    <source>
        <dbReference type="ARBA" id="ARBA00022832"/>
    </source>
</evidence>
<proteinExistence type="inferred from homology"/>
<dbReference type="Pfam" id="PF23562">
    <property type="entry name" value="AMP-binding_C_3"/>
    <property type="match status" value="1"/>
</dbReference>
<evidence type="ECO:0000256" key="2">
    <source>
        <dbReference type="ARBA" id="ARBA00022598"/>
    </source>
</evidence>
<dbReference type="EMBL" id="JADJZA010000009">
    <property type="protein sequence ID" value="MBK9298418.1"/>
    <property type="molecule type" value="Genomic_DNA"/>
</dbReference>
<dbReference type="GO" id="GO:0016020">
    <property type="term" value="C:membrane"/>
    <property type="evidence" value="ECO:0007669"/>
    <property type="project" value="TreeGrafter"/>
</dbReference>
<keyword evidence="2 7" id="KW-0436">Ligase</keyword>
<accession>A0A936NFG4</accession>
<sequence>MSFCQTFQDTVAKHPTRIALRNSEGTVVITYAEYAKRVHQIAAGFHELGVRRGDTVALMLTNRPEFHLVDTALLHLGAVPFSVYNTSSVDQIAYLFENAGNSVVMCEEQFLGTIAEAAGKVRGKIEHILKVEELADLEQSDGDDFNFEASWRAVEPDDLMTIIYTSGTTGPPKGVELTHANVAFSIESALKVPEISRAAEGTRALSYLPDAHLANRWLAHYVPVAMGMTVTTLADTKQLAPTIAALKPTMLLGVPMVWYKFKAGLEAAVAAEEGPKAKLINWALDVGSQQADALIAGRSMPPLLKAQHAIADKLVLSKLRERVGLDQMLLAVSGAAPVSPDALKFFISLGLPMAEGWGMSESCLVGTLTPLEHPRPGTVGKPLPGVEVRIADDGELLVKSAGVMRGYRNSPAQTAEAIDPEGWLHTGDVATIDQDGYVVIVDRKKELIINAAGKNMSPTNIESAIQVECGLIGSVIAIGDLRPYVTALVCLDPEASAGVDDAAALVQVEAAVERANAGLSRVEQIKRFKIVPNAWEAGGDELTPTMKLKRKPIAEKYSDLIDELYATDDRKK</sequence>
<gene>
    <name evidence="7" type="ORF">IPN02_16640</name>
</gene>
<dbReference type="InterPro" id="IPR020845">
    <property type="entry name" value="AMP-binding_CS"/>
</dbReference>
<reference evidence="7 8" key="1">
    <citation type="submission" date="2020-10" db="EMBL/GenBank/DDBJ databases">
        <title>Connecting structure to function with the recovery of over 1000 high-quality activated sludge metagenome-assembled genomes encoding full-length rRNA genes using long-read sequencing.</title>
        <authorList>
            <person name="Singleton C.M."/>
            <person name="Petriglieri F."/>
            <person name="Kristensen J.M."/>
            <person name="Kirkegaard R.H."/>
            <person name="Michaelsen T.Y."/>
            <person name="Andersen M.H."/>
            <person name="Karst S.M."/>
            <person name="Dueholm M.S."/>
            <person name="Nielsen P.H."/>
            <person name="Albertsen M."/>
        </authorList>
    </citation>
    <scope>NUCLEOTIDE SEQUENCE [LARGE SCALE GENOMIC DNA]</scope>
    <source>
        <strain evidence="7">Lyne_18-Q3-R50-59_MAXAC.006</strain>
    </source>
</reference>
<dbReference type="Pfam" id="PF00501">
    <property type="entry name" value="AMP-binding"/>
    <property type="match status" value="1"/>
</dbReference>
<keyword evidence="4" id="KW-0443">Lipid metabolism</keyword>
<dbReference type="PANTHER" id="PTHR43272:SF32">
    <property type="entry name" value="AMP-DEPENDENT SYNTHETASE_LIGASE DOMAIN-CONTAINING PROTEIN"/>
    <property type="match status" value="1"/>
</dbReference>
<dbReference type="Gene3D" id="3.40.50.12780">
    <property type="entry name" value="N-terminal domain of ligase-like"/>
    <property type="match status" value="1"/>
</dbReference>
<organism evidence="7 8">
    <name type="scientific">Candidatus Neomicrothrix subdominans</name>
    <dbReference type="NCBI Taxonomy" id="2954438"/>
    <lineage>
        <taxon>Bacteria</taxon>
        <taxon>Bacillati</taxon>
        <taxon>Actinomycetota</taxon>
        <taxon>Acidimicrobiia</taxon>
        <taxon>Acidimicrobiales</taxon>
        <taxon>Microthrixaceae</taxon>
        <taxon>Candidatus Neomicrothrix</taxon>
    </lineage>
</organism>
<dbReference type="AlphaFoldDB" id="A0A936NFG4"/>
<dbReference type="PANTHER" id="PTHR43272">
    <property type="entry name" value="LONG-CHAIN-FATTY-ACID--COA LIGASE"/>
    <property type="match status" value="1"/>
</dbReference>
<dbReference type="Proteomes" id="UP000727993">
    <property type="component" value="Unassembled WGS sequence"/>
</dbReference>